<dbReference type="PANTHER" id="PTHR46332:SF5">
    <property type="entry name" value="ASPARTATE BETA-HYDROXYLASE DOMAIN CONTAINING 2"/>
    <property type="match status" value="1"/>
</dbReference>
<evidence type="ECO:0000256" key="2">
    <source>
        <dbReference type="ARBA" id="ARBA00022964"/>
    </source>
</evidence>
<protein>
    <submittedName>
        <fullName evidence="5">Aspartyl/asparaginyl beta-hydroxylase domain-containing protein</fullName>
    </submittedName>
</protein>
<dbReference type="PANTHER" id="PTHR46332">
    <property type="entry name" value="ASPARTATE BETA-HYDROXYLASE DOMAIN-CONTAINING PROTEIN 2"/>
    <property type="match status" value="1"/>
</dbReference>
<dbReference type="InterPro" id="IPR051821">
    <property type="entry name" value="Asp/Asn_beta-hydroxylase"/>
</dbReference>
<dbReference type="Pfam" id="PF05118">
    <property type="entry name" value="Asp_Arg_Hydrox"/>
    <property type="match status" value="1"/>
</dbReference>
<keyword evidence="6" id="KW-1185">Reference proteome</keyword>
<comment type="similarity">
    <text evidence="1">Belongs to the aspartyl/asparaginyl beta-hydroxylase family.</text>
</comment>
<keyword evidence="3" id="KW-0560">Oxidoreductase</keyword>
<dbReference type="SUPFAM" id="SSF51197">
    <property type="entry name" value="Clavaminate synthase-like"/>
    <property type="match status" value="1"/>
</dbReference>
<accession>A0ABX8F4R5</accession>
<keyword evidence="2" id="KW-0223">Dioxygenase</keyword>
<dbReference type="InterPro" id="IPR027443">
    <property type="entry name" value="IPNS-like_sf"/>
</dbReference>
<dbReference type="EMBL" id="CP075566">
    <property type="protein sequence ID" value="QVW26074.1"/>
    <property type="molecule type" value="Genomic_DNA"/>
</dbReference>
<evidence type="ECO:0000256" key="3">
    <source>
        <dbReference type="ARBA" id="ARBA00023002"/>
    </source>
</evidence>
<evidence type="ECO:0000313" key="6">
    <source>
        <dbReference type="Proteomes" id="UP000681155"/>
    </source>
</evidence>
<evidence type="ECO:0000256" key="1">
    <source>
        <dbReference type="ARBA" id="ARBA00007730"/>
    </source>
</evidence>
<sequence>MNRGKDRPAKRKHRPSVALGLWIIKCLEKAILRYSTVGDSPFFEPRQFAWVAELEANWPSILKELEAVLHDRDRLPNFQDISKDQRNITQDDKWKTFFLFGYGYKMDKNCAGCPDTTRVVEAIPGMFTAFFSILAPGKHIPLHRGPYNGLLRVHLGLVVPEPEERCRIQVGDQIRHWESGKCLIFDDTYRHQVWNDTTGTRVILFLDVERPLNRRGRLLNRFVLRLIRWSPFIQDARRNHRAWERGLEP</sequence>
<reference evidence="5 6" key="1">
    <citation type="submission" date="2021-05" db="EMBL/GenBank/DDBJ databases">
        <title>Complete genome of the cytokinin-producing biocontrol strain Pseudomonas fluorescens G20-18.</title>
        <authorList>
            <person name="Nielsen T.K."/>
            <person name="Mekureyaw M.F."/>
            <person name="Hansen L.H."/>
            <person name="Nicolaisen M.H."/>
            <person name="Roitsch T.G."/>
            <person name="Hennessy R.C."/>
        </authorList>
    </citation>
    <scope>NUCLEOTIDE SEQUENCE [LARGE SCALE GENOMIC DNA]</scope>
    <source>
        <strain evidence="5 6">G20-18</strain>
    </source>
</reference>
<dbReference type="InterPro" id="IPR007803">
    <property type="entry name" value="Asp/Arg/Pro-Hydrxlase"/>
</dbReference>
<proteinExistence type="inferred from homology"/>
<dbReference type="Gene3D" id="2.60.120.330">
    <property type="entry name" value="B-lactam Antibiotic, Isopenicillin N Synthase, Chain"/>
    <property type="match status" value="1"/>
</dbReference>
<name>A0ABX8F4R5_9PSED</name>
<dbReference type="RefSeq" id="WP_214383389.1">
    <property type="nucleotide sequence ID" value="NZ_CP075566.1"/>
</dbReference>
<evidence type="ECO:0000313" key="5">
    <source>
        <dbReference type="EMBL" id="QVW26074.1"/>
    </source>
</evidence>
<evidence type="ECO:0000259" key="4">
    <source>
        <dbReference type="Pfam" id="PF05118"/>
    </source>
</evidence>
<organism evidence="5 6">
    <name type="scientific">Pseudomonas hormoni</name>
    <dbReference type="NCBI Taxonomy" id="3093767"/>
    <lineage>
        <taxon>Bacteria</taxon>
        <taxon>Pseudomonadati</taxon>
        <taxon>Pseudomonadota</taxon>
        <taxon>Gammaproteobacteria</taxon>
        <taxon>Pseudomonadales</taxon>
        <taxon>Pseudomonadaceae</taxon>
        <taxon>Pseudomonas</taxon>
    </lineage>
</organism>
<gene>
    <name evidence="5" type="ORF">KJF94_11235</name>
</gene>
<feature type="domain" description="Aspartyl/asparaginy/proline hydroxylase" evidence="4">
    <location>
        <begin position="55"/>
        <end position="211"/>
    </location>
</feature>
<dbReference type="Proteomes" id="UP000681155">
    <property type="component" value="Chromosome"/>
</dbReference>